<dbReference type="Proteomes" id="UP000317982">
    <property type="component" value="Unassembled WGS sequence"/>
</dbReference>
<sequence length="84" mass="9032">MSLLAVTGKADYRPASYAAVRDANDNRAAANAELRQQRADAQQRVGELTAQERVADTRDRQADAARQQAALVQATTGSVLNVYA</sequence>
<accession>A0A545AG05</accession>
<evidence type="ECO:0000256" key="1">
    <source>
        <dbReference type="SAM" id="Coils"/>
    </source>
</evidence>
<proteinExistence type="predicted"/>
<dbReference type="AlphaFoldDB" id="A0A545AG05"/>
<dbReference type="RefSeq" id="WP_142709326.1">
    <property type="nucleotide sequence ID" value="NZ_VIRS01000044.1"/>
</dbReference>
<dbReference type="EMBL" id="VIRS01000044">
    <property type="protein sequence ID" value="TQS40268.1"/>
    <property type="molecule type" value="Genomic_DNA"/>
</dbReference>
<keyword evidence="1" id="KW-0175">Coiled coil</keyword>
<keyword evidence="3" id="KW-1185">Reference proteome</keyword>
<comment type="caution">
    <text evidence="2">The sequence shown here is derived from an EMBL/GenBank/DDBJ whole genome shotgun (WGS) entry which is preliminary data.</text>
</comment>
<feature type="coiled-coil region" evidence="1">
    <location>
        <begin position="20"/>
        <end position="51"/>
    </location>
</feature>
<evidence type="ECO:0000313" key="3">
    <source>
        <dbReference type="Proteomes" id="UP000317982"/>
    </source>
</evidence>
<reference evidence="2 3" key="1">
    <citation type="submission" date="2019-07" db="EMBL/GenBank/DDBJ databases">
        <title>Cryptosporangium phraense sp. nov., isolated from plant litter.</title>
        <authorList>
            <person name="Suriyachadkun C."/>
        </authorList>
    </citation>
    <scope>NUCLEOTIDE SEQUENCE [LARGE SCALE GENOMIC DNA]</scope>
    <source>
        <strain evidence="2 3">A-T 5661</strain>
    </source>
</reference>
<organism evidence="2 3">
    <name type="scientific">Cryptosporangium phraense</name>
    <dbReference type="NCBI Taxonomy" id="2593070"/>
    <lineage>
        <taxon>Bacteria</taxon>
        <taxon>Bacillati</taxon>
        <taxon>Actinomycetota</taxon>
        <taxon>Actinomycetes</taxon>
        <taxon>Cryptosporangiales</taxon>
        <taxon>Cryptosporangiaceae</taxon>
        <taxon>Cryptosporangium</taxon>
    </lineage>
</organism>
<protein>
    <submittedName>
        <fullName evidence="2">Uncharacterized protein</fullName>
    </submittedName>
</protein>
<dbReference type="InParanoid" id="A0A545AG05"/>
<name>A0A545AG05_9ACTN</name>
<gene>
    <name evidence="2" type="ORF">FL583_35715</name>
</gene>
<evidence type="ECO:0000313" key="2">
    <source>
        <dbReference type="EMBL" id="TQS40268.1"/>
    </source>
</evidence>